<keyword evidence="2" id="KW-1185">Reference proteome</keyword>
<organism evidence="1 2">
    <name type="scientific">Solanum tuberosum</name>
    <name type="common">Potato</name>
    <dbReference type="NCBI Taxonomy" id="4113"/>
    <lineage>
        <taxon>Eukaryota</taxon>
        <taxon>Viridiplantae</taxon>
        <taxon>Streptophyta</taxon>
        <taxon>Embryophyta</taxon>
        <taxon>Tracheophyta</taxon>
        <taxon>Spermatophyta</taxon>
        <taxon>Magnoliopsida</taxon>
        <taxon>eudicotyledons</taxon>
        <taxon>Gunneridae</taxon>
        <taxon>Pentapetalae</taxon>
        <taxon>asterids</taxon>
        <taxon>lamiids</taxon>
        <taxon>Solanales</taxon>
        <taxon>Solanaceae</taxon>
        <taxon>Solanoideae</taxon>
        <taxon>Solaneae</taxon>
        <taxon>Solanum</taxon>
    </lineage>
</organism>
<proteinExistence type="predicted"/>
<reference evidence="2" key="1">
    <citation type="journal article" date="2011" name="Nature">
        <title>Genome sequence and analysis of the tuber crop potato.</title>
        <authorList>
            <consortium name="The Potato Genome Sequencing Consortium"/>
        </authorList>
    </citation>
    <scope>NUCLEOTIDE SEQUENCE [LARGE SCALE GENOMIC DNA]</scope>
    <source>
        <strain evidence="2">cv. DM1-3 516 R44</strain>
    </source>
</reference>
<dbReference type="EnsemblPlants" id="PGSC0003DMT400091528">
    <property type="protein sequence ID" value="PGSC0003DMT400091528"/>
    <property type="gene ID" value="PGSC0003DMG400041099"/>
</dbReference>
<protein>
    <recommendedName>
        <fullName evidence="3">Retrotransposon gag protein</fullName>
    </recommendedName>
</protein>
<dbReference type="Proteomes" id="UP000011115">
    <property type="component" value="Unassembled WGS sequence"/>
</dbReference>
<dbReference type="PaxDb" id="4113-PGSC0003DMT400091528"/>
<accession>M1DMU1</accession>
<dbReference type="Gramene" id="PGSC0003DMT400091528">
    <property type="protein sequence ID" value="PGSC0003DMT400091528"/>
    <property type="gene ID" value="PGSC0003DMG400041099"/>
</dbReference>
<evidence type="ECO:0008006" key="3">
    <source>
        <dbReference type="Google" id="ProtNLM"/>
    </source>
</evidence>
<evidence type="ECO:0000313" key="1">
    <source>
        <dbReference type="EnsemblPlants" id="PGSC0003DMT400091528"/>
    </source>
</evidence>
<dbReference type="HOGENOM" id="CLU_1889468_0_0_1"/>
<dbReference type="AlphaFoldDB" id="M1DMU1"/>
<reference evidence="1" key="2">
    <citation type="submission" date="2015-06" db="UniProtKB">
        <authorList>
            <consortium name="EnsemblPlants"/>
        </authorList>
    </citation>
    <scope>IDENTIFICATION</scope>
    <source>
        <strain evidence="1">DM1-3 516 R44</strain>
    </source>
</reference>
<name>M1DMU1_SOLTU</name>
<sequence>MMMLKDNIQSFDKLEGESVYELWQRFKAILQRCLHGIPDKMLLECLYPEPEEGLPYESRGGKVVEECRLASKRSCRCITEEVSDPNPDRRWTQDNFTLEFVKVSEPRKLLENRRPGRRS</sequence>
<evidence type="ECO:0000313" key="2">
    <source>
        <dbReference type="Proteomes" id="UP000011115"/>
    </source>
</evidence>
<dbReference type="InParanoid" id="M1DMU1"/>